<dbReference type="RefSeq" id="WP_149403296.1">
    <property type="nucleotide sequence ID" value="NZ_BIXY01000069.1"/>
</dbReference>
<proteinExistence type="predicted"/>
<organism evidence="2 3">
    <name type="scientific">Dictyobacter arantiisoli</name>
    <dbReference type="NCBI Taxonomy" id="2014874"/>
    <lineage>
        <taxon>Bacteria</taxon>
        <taxon>Bacillati</taxon>
        <taxon>Chloroflexota</taxon>
        <taxon>Ktedonobacteria</taxon>
        <taxon>Ktedonobacterales</taxon>
        <taxon>Dictyobacteraceae</taxon>
        <taxon>Dictyobacter</taxon>
    </lineage>
</organism>
<evidence type="ECO:0000313" key="3">
    <source>
        <dbReference type="Proteomes" id="UP000322530"/>
    </source>
</evidence>
<protein>
    <recommendedName>
        <fullName evidence="4">DUF2171 domain-containing protein</fullName>
    </recommendedName>
</protein>
<dbReference type="SUPFAM" id="SSF50346">
    <property type="entry name" value="PRC-barrel domain"/>
    <property type="match status" value="1"/>
</dbReference>
<evidence type="ECO:0000313" key="2">
    <source>
        <dbReference type="EMBL" id="GCF10412.1"/>
    </source>
</evidence>
<evidence type="ECO:0000256" key="1">
    <source>
        <dbReference type="SAM" id="MobiDB-lite"/>
    </source>
</evidence>
<dbReference type="Proteomes" id="UP000322530">
    <property type="component" value="Unassembled WGS sequence"/>
</dbReference>
<sequence length="111" mass="13113">MGTWTQKNLHKHMIVYSSDNQKIGHVEDIYEDSFMVKKGFLFAKDSYIPYKAIQQIEGDSIHLQLTAKESQEKEWQKRPDYEDHLDDPTQLFYDRGHGVHDPFDEEDPNQA</sequence>
<name>A0A5A5TGE4_9CHLR</name>
<dbReference type="InterPro" id="IPR011033">
    <property type="entry name" value="PRC_barrel-like_sf"/>
</dbReference>
<feature type="compositionally biased region" description="Basic and acidic residues" evidence="1">
    <location>
        <begin position="71"/>
        <end position="82"/>
    </location>
</feature>
<gene>
    <name evidence="2" type="ORF">KDI_39760</name>
</gene>
<accession>A0A5A5TGE4</accession>
<dbReference type="InterPro" id="IPR018684">
    <property type="entry name" value="DUF2171"/>
</dbReference>
<dbReference type="AlphaFoldDB" id="A0A5A5TGE4"/>
<dbReference type="Pfam" id="PF09939">
    <property type="entry name" value="DUF2171"/>
    <property type="match status" value="1"/>
</dbReference>
<evidence type="ECO:0008006" key="4">
    <source>
        <dbReference type="Google" id="ProtNLM"/>
    </source>
</evidence>
<dbReference type="EMBL" id="BIXY01000069">
    <property type="protein sequence ID" value="GCF10412.1"/>
    <property type="molecule type" value="Genomic_DNA"/>
</dbReference>
<dbReference type="OrthoDB" id="161616at2"/>
<comment type="caution">
    <text evidence="2">The sequence shown here is derived from an EMBL/GenBank/DDBJ whole genome shotgun (WGS) entry which is preliminary data.</text>
</comment>
<keyword evidence="3" id="KW-1185">Reference proteome</keyword>
<feature type="region of interest" description="Disordered" evidence="1">
    <location>
        <begin position="71"/>
        <end position="111"/>
    </location>
</feature>
<reference evidence="2 3" key="1">
    <citation type="submission" date="2019-01" db="EMBL/GenBank/DDBJ databases">
        <title>Draft genome sequence of Dictyobacter sp. Uno17.</title>
        <authorList>
            <person name="Wang C.M."/>
            <person name="Zheng Y."/>
            <person name="Sakai Y."/>
            <person name="Abe K."/>
            <person name="Yokota A."/>
            <person name="Yabe S."/>
        </authorList>
    </citation>
    <scope>NUCLEOTIDE SEQUENCE [LARGE SCALE GENOMIC DNA]</scope>
    <source>
        <strain evidence="2 3">Uno17</strain>
    </source>
</reference>